<gene>
    <name evidence="1" type="ORF">COA96_06725</name>
</gene>
<protein>
    <submittedName>
        <fullName evidence="1">Uncharacterized protein</fullName>
    </submittedName>
</protein>
<accession>A0A2A5B2B6</accession>
<organism evidence="1 2">
    <name type="scientific">SAR86 cluster bacterium</name>
    <dbReference type="NCBI Taxonomy" id="2030880"/>
    <lineage>
        <taxon>Bacteria</taxon>
        <taxon>Pseudomonadati</taxon>
        <taxon>Pseudomonadota</taxon>
        <taxon>Gammaproteobacteria</taxon>
        <taxon>SAR86 cluster</taxon>
    </lineage>
</organism>
<dbReference type="AlphaFoldDB" id="A0A2A5B2B6"/>
<dbReference type="Proteomes" id="UP000218327">
    <property type="component" value="Unassembled WGS sequence"/>
</dbReference>
<dbReference type="EMBL" id="NVVJ01000015">
    <property type="protein sequence ID" value="PCJ25714.1"/>
    <property type="molecule type" value="Genomic_DNA"/>
</dbReference>
<proteinExistence type="predicted"/>
<sequence>MIHEKNAVIEEDIETVESGYEFLLAFAAQGRPAQKETGPGPHARPTLVGMAQAMKNIAAAFADSSDDFEKVIANDCQNAGAALGFILRQEKVGSEMVDNLNASIHLRAVLTDLFLYSEVLKPLDIGEDAQAPAAGGVETYDATKK</sequence>
<evidence type="ECO:0000313" key="2">
    <source>
        <dbReference type="Proteomes" id="UP000218327"/>
    </source>
</evidence>
<comment type="caution">
    <text evidence="1">The sequence shown here is derived from an EMBL/GenBank/DDBJ whole genome shotgun (WGS) entry which is preliminary data.</text>
</comment>
<evidence type="ECO:0000313" key="1">
    <source>
        <dbReference type="EMBL" id="PCJ25714.1"/>
    </source>
</evidence>
<reference evidence="2" key="1">
    <citation type="submission" date="2017-08" db="EMBL/GenBank/DDBJ databases">
        <title>A dynamic microbial community with high functional redundancy inhabits the cold, oxic subseafloor aquifer.</title>
        <authorList>
            <person name="Tully B.J."/>
            <person name="Wheat C.G."/>
            <person name="Glazer B.T."/>
            <person name="Huber J.A."/>
        </authorList>
    </citation>
    <scope>NUCLEOTIDE SEQUENCE [LARGE SCALE GENOMIC DNA]</scope>
</reference>
<name>A0A2A5B2B6_9GAMM</name>